<dbReference type="GO" id="GO:0005975">
    <property type="term" value="P:carbohydrate metabolic process"/>
    <property type="evidence" value="ECO:0007669"/>
    <property type="project" value="InterPro"/>
</dbReference>
<dbReference type="SUPFAM" id="SSF75500">
    <property type="entry name" value="Putative transcriptional regulator TM1602, C-terminal domain"/>
    <property type="match status" value="1"/>
</dbReference>
<dbReference type="CDD" id="cd11353">
    <property type="entry name" value="AmyAc_euk_bac_CMD_like"/>
    <property type="match status" value="1"/>
</dbReference>
<dbReference type="Pfam" id="PF08279">
    <property type="entry name" value="HTH_11"/>
    <property type="match status" value="1"/>
</dbReference>
<proteinExistence type="predicted"/>
<dbReference type="InterPro" id="IPR013196">
    <property type="entry name" value="HTH_11"/>
</dbReference>
<dbReference type="InterPro" id="IPR004173">
    <property type="entry name" value="3H_domain"/>
</dbReference>
<dbReference type="PANTHER" id="PTHR10357">
    <property type="entry name" value="ALPHA-AMYLASE FAMILY MEMBER"/>
    <property type="match status" value="1"/>
</dbReference>
<dbReference type="AlphaFoldDB" id="A0A9E2NQ12"/>
<dbReference type="SUPFAM" id="SSF51445">
    <property type="entry name" value="(Trans)glycosidases"/>
    <property type="match status" value="1"/>
</dbReference>
<keyword evidence="1" id="KW-0378">Hydrolase</keyword>
<dbReference type="InterPro" id="IPR035922">
    <property type="entry name" value="3H_dom_sf"/>
</dbReference>
<dbReference type="SMART" id="SM00642">
    <property type="entry name" value="Aamy"/>
    <property type="match status" value="1"/>
</dbReference>
<dbReference type="GO" id="GO:0036094">
    <property type="term" value="F:small molecule binding"/>
    <property type="evidence" value="ECO:0007669"/>
    <property type="project" value="InterPro"/>
</dbReference>
<evidence type="ECO:0000256" key="1">
    <source>
        <dbReference type="ARBA" id="ARBA00022801"/>
    </source>
</evidence>
<dbReference type="Pfam" id="PF00128">
    <property type="entry name" value="Alpha-amylase"/>
    <property type="match status" value="1"/>
</dbReference>
<accession>A0A9E2NQ12</accession>
<keyword evidence="2" id="KW-0326">Glycosidase</keyword>
<name>A0A9E2NQ12_9FIRM</name>
<dbReference type="InterPro" id="IPR036390">
    <property type="entry name" value="WH_DNA-bd_sf"/>
</dbReference>
<dbReference type="Proteomes" id="UP000824178">
    <property type="component" value="Unassembled WGS sequence"/>
</dbReference>
<organism evidence="4 5">
    <name type="scientific">Candidatus Faecalibacterium intestinavium</name>
    <dbReference type="NCBI Taxonomy" id="2838580"/>
    <lineage>
        <taxon>Bacteria</taxon>
        <taxon>Bacillati</taxon>
        <taxon>Bacillota</taxon>
        <taxon>Clostridia</taxon>
        <taxon>Eubacteriales</taxon>
        <taxon>Oscillospiraceae</taxon>
        <taxon>Faecalibacterium</taxon>
    </lineage>
</organism>
<gene>
    <name evidence="4" type="ORF">H9864_02725</name>
</gene>
<dbReference type="Gene3D" id="3.30.1340.20">
    <property type="entry name" value="3H domain"/>
    <property type="match status" value="1"/>
</dbReference>
<comment type="caution">
    <text evidence="4">The sequence shown here is derived from an EMBL/GenBank/DDBJ whole genome shotgun (WGS) entry which is preliminary data.</text>
</comment>
<dbReference type="Gene3D" id="2.60.40.1180">
    <property type="entry name" value="Golgi alpha-mannosidase II"/>
    <property type="match status" value="1"/>
</dbReference>
<evidence type="ECO:0000256" key="2">
    <source>
        <dbReference type="ARBA" id="ARBA00023295"/>
    </source>
</evidence>
<evidence type="ECO:0000313" key="5">
    <source>
        <dbReference type="Proteomes" id="UP000824178"/>
    </source>
</evidence>
<sequence>MAWYDNAVFYHIYPLGLCGCPHENNGQPTPGAFEKLDAWAAHAASLGCTAIYIGPLFESETHGYDTVDYRLVDRRLGTNEEFRAFVDACHARGQKVIVDGVFNHVGRGFFAFQDLKANRENSRWRDWFCDLNFWGNNEYNDGFSYGNWGGYNLLVKLNQRNPEVQQYHYDTVRFWVEQFDIDGIRLDAADVLDFDFMRGLRHFTNSLKPEFWLMGEVIHGDYSRWANPETLHSVTNYELHKGLWSGHNDHNYFEIAHTVRRLQGMCGDTRLYLFSDNHDVERLPNKLKNRAHIRNIAILLYTLWGIPSIYYGSEFGIEGRKEYGSDWPLRPCLELADFENAAQTNPVTSVYAALGSLKAACPALTWGEFRELQLTTTQYAFARVLDGHALVTVLNNADQPARLEFDLPVPADAAQDLLADCAGSQPVQVHFEWGRMQVELPANYGTVLLLPADQPVLAPRPAEAKEPAGLNTAQRRETILEILSGAGDPVSASVLARQLGVSRQIVVGDVALLRAGGAQIDATPRGYLLHRDAQAGYEGILACTHQNIDEMRSELYAVVDQGGVVMDVTVENALYGELRGNLNIASRYDADEFVRHAAQAPDSLLSRMTGGVHLHRICCPGEEAFRRIEAELDARGLLYRKD</sequence>
<dbReference type="Gene3D" id="3.20.20.80">
    <property type="entry name" value="Glycosidases"/>
    <property type="match status" value="1"/>
</dbReference>
<dbReference type="GO" id="GO:0016798">
    <property type="term" value="F:hydrolase activity, acting on glycosyl bonds"/>
    <property type="evidence" value="ECO:0007669"/>
    <property type="project" value="UniProtKB-KW"/>
</dbReference>
<dbReference type="InterPro" id="IPR036388">
    <property type="entry name" value="WH-like_DNA-bd_sf"/>
</dbReference>
<dbReference type="Pfam" id="PF02829">
    <property type="entry name" value="3H"/>
    <property type="match status" value="1"/>
</dbReference>
<dbReference type="EMBL" id="JAHLFH010000054">
    <property type="protein sequence ID" value="MBU3819277.1"/>
    <property type="molecule type" value="Genomic_DNA"/>
</dbReference>
<dbReference type="PANTHER" id="PTHR10357:SF210">
    <property type="entry name" value="MALTODEXTRIN GLUCOSIDASE"/>
    <property type="match status" value="1"/>
</dbReference>
<dbReference type="InterPro" id="IPR017853">
    <property type="entry name" value="GH"/>
</dbReference>
<reference evidence="4" key="2">
    <citation type="submission" date="2021-04" db="EMBL/GenBank/DDBJ databases">
        <authorList>
            <person name="Gilroy R."/>
        </authorList>
    </citation>
    <scope>NUCLEOTIDE SEQUENCE</scope>
    <source>
        <strain evidence="4">742</strain>
    </source>
</reference>
<dbReference type="SUPFAM" id="SSF46785">
    <property type="entry name" value="Winged helix' DNA-binding domain"/>
    <property type="match status" value="1"/>
</dbReference>
<reference evidence="4" key="1">
    <citation type="journal article" date="2021" name="PeerJ">
        <title>Extensive microbial diversity within the chicken gut microbiome revealed by metagenomics and culture.</title>
        <authorList>
            <person name="Gilroy R."/>
            <person name="Ravi A."/>
            <person name="Getino M."/>
            <person name="Pursley I."/>
            <person name="Horton D.L."/>
            <person name="Alikhan N.F."/>
            <person name="Baker D."/>
            <person name="Gharbi K."/>
            <person name="Hall N."/>
            <person name="Watson M."/>
            <person name="Adriaenssens E.M."/>
            <person name="Foster-Nyarko E."/>
            <person name="Jarju S."/>
            <person name="Secka A."/>
            <person name="Antonio M."/>
            <person name="Oren A."/>
            <person name="Chaudhuri R.R."/>
            <person name="La Ragione R."/>
            <person name="Hildebrand F."/>
            <person name="Pallen M.J."/>
        </authorList>
    </citation>
    <scope>NUCLEOTIDE SEQUENCE</scope>
    <source>
        <strain evidence="4">742</strain>
    </source>
</reference>
<dbReference type="InterPro" id="IPR013780">
    <property type="entry name" value="Glyco_hydro_b"/>
</dbReference>
<feature type="domain" description="Glycosyl hydrolase family 13 catalytic" evidence="3">
    <location>
        <begin position="7"/>
        <end position="358"/>
    </location>
</feature>
<dbReference type="Gene3D" id="1.10.10.10">
    <property type="entry name" value="Winged helix-like DNA-binding domain superfamily/Winged helix DNA-binding domain"/>
    <property type="match status" value="1"/>
</dbReference>
<evidence type="ECO:0000313" key="4">
    <source>
        <dbReference type="EMBL" id="MBU3819277.1"/>
    </source>
</evidence>
<dbReference type="InterPro" id="IPR006047">
    <property type="entry name" value="GH13_cat_dom"/>
</dbReference>
<protein>
    <submittedName>
        <fullName evidence="4">HTH domain-containing protein</fullName>
    </submittedName>
</protein>
<evidence type="ECO:0000259" key="3">
    <source>
        <dbReference type="SMART" id="SM00642"/>
    </source>
</evidence>
<dbReference type="SUPFAM" id="SSF51011">
    <property type="entry name" value="Glycosyl hydrolase domain"/>
    <property type="match status" value="1"/>
</dbReference>